<feature type="region of interest" description="Disordered" evidence="1">
    <location>
        <begin position="108"/>
        <end position="130"/>
    </location>
</feature>
<reference evidence="2 3" key="1">
    <citation type="submission" date="2023-07" db="EMBL/GenBank/DDBJ databases">
        <title>Comparative genomics of wheat-associated soil bacteria to identify genetic determinants of phenazine resistance.</title>
        <authorList>
            <person name="Mouncey N."/>
        </authorList>
    </citation>
    <scope>NUCLEOTIDE SEQUENCE [LARGE SCALE GENOMIC DNA]</scope>
    <source>
        <strain evidence="2 3">W4I11</strain>
    </source>
</reference>
<dbReference type="EMBL" id="JAUSZT010000003">
    <property type="protein sequence ID" value="MDQ0996906.1"/>
    <property type="molecule type" value="Genomic_DNA"/>
</dbReference>
<evidence type="ECO:0000256" key="1">
    <source>
        <dbReference type="SAM" id="MobiDB-lite"/>
    </source>
</evidence>
<name>A0ABU0S8V3_9HYPH</name>
<evidence type="ECO:0000313" key="3">
    <source>
        <dbReference type="Proteomes" id="UP001237780"/>
    </source>
</evidence>
<gene>
    <name evidence="2" type="ORF">QFZ34_002088</name>
</gene>
<sequence length="161" mass="17880">MSVGHNSNDEYVEQVFHDTLGTIKQDKSEIASIMVGIKDAYDKAKGVGIPKSVFKWAQELEDKDINEVIRDLEWKIKVARWLGHPLGRQLDLLDVDRADGEERAYAEGLAAGKGRKDNKNPYGADSAMGQSWQRGFNEGTAFANKDLSDALNPEPDFPDGE</sequence>
<comment type="caution">
    <text evidence="2">The sequence shown here is derived from an EMBL/GenBank/DDBJ whole genome shotgun (WGS) entry which is preliminary data.</text>
</comment>
<dbReference type="Proteomes" id="UP001237780">
    <property type="component" value="Unassembled WGS sequence"/>
</dbReference>
<evidence type="ECO:0000313" key="2">
    <source>
        <dbReference type="EMBL" id="MDQ0996906.1"/>
    </source>
</evidence>
<dbReference type="InterPro" id="IPR007040">
    <property type="entry name" value="Ribosome_modulation_factor"/>
</dbReference>
<proteinExistence type="predicted"/>
<dbReference type="Pfam" id="PF04957">
    <property type="entry name" value="RMF"/>
    <property type="match status" value="1"/>
</dbReference>
<protein>
    <submittedName>
        <fullName evidence="2">Uncharacterized protein</fullName>
    </submittedName>
</protein>
<organism evidence="2 3">
    <name type="scientific">Phyllobacterium ifriqiyense</name>
    <dbReference type="NCBI Taxonomy" id="314238"/>
    <lineage>
        <taxon>Bacteria</taxon>
        <taxon>Pseudomonadati</taxon>
        <taxon>Pseudomonadota</taxon>
        <taxon>Alphaproteobacteria</taxon>
        <taxon>Hyphomicrobiales</taxon>
        <taxon>Phyllobacteriaceae</taxon>
        <taxon>Phyllobacterium</taxon>
    </lineage>
</organism>
<dbReference type="RefSeq" id="WP_307280238.1">
    <property type="nucleotide sequence ID" value="NZ_JAUSZT010000003.1"/>
</dbReference>
<accession>A0ABU0S8V3</accession>
<keyword evidence="3" id="KW-1185">Reference proteome</keyword>